<evidence type="ECO:0000313" key="6">
    <source>
        <dbReference type="Proteomes" id="UP000232875"/>
    </source>
</evidence>
<protein>
    <submittedName>
        <fullName evidence="5">Uncharacterized protein</fullName>
    </submittedName>
</protein>
<name>A0A2N1JEW2_9BASI</name>
<dbReference type="Gene3D" id="2.130.10.10">
    <property type="entry name" value="YVTN repeat-like/Quinoprotein amine dehydrogenase"/>
    <property type="match status" value="2"/>
</dbReference>
<dbReference type="GO" id="GO:0034388">
    <property type="term" value="C:Pwp2p-containing subcomplex of 90S preribosome"/>
    <property type="evidence" value="ECO:0007669"/>
    <property type="project" value="TreeGrafter"/>
</dbReference>
<feature type="repeat" description="WD" evidence="1">
    <location>
        <begin position="603"/>
        <end position="644"/>
    </location>
</feature>
<keyword evidence="6" id="KW-1185">Reference proteome</keyword>
<dbReference type="InterPro" id="IPR015943">
    <property type="entry name" value="WD40/YVTN_repeat-like_dom_sf"/>
</dbReference>
<evidence type="ECO:0000259" key="3">
    <source>
        <dbReference type="Pfam" id="PF04192"/>
    </source>
</evidence>
<sequence>MDAPKEKRVRTDATETKERRAHESAALYTPFRALGYVTNGVPFLLQTRFGGKDAQTPDVTIITCLGDAWAMWNAERMTLLFVGPLLPDAVTSMAISTSPDSVLVAAGTRVHRYVRGKEVAVYSTEDEEGGTSGTPLSSLAVFGDMVVALAADGRAAFVWSLATIELQHTLCFPTGFTAASLVHPATYLNKIVIGSIEGALQLWNVRTGTLVYAFSPASLRGAECAAGIVALEQSPAVDIVAAAYADGLVLLYDVGLAECLFSVRVEGGLGPGCVAFRTDGEAHTLALGTRAGSLVLFDLAAVEDGGNGAAPRLLHSIQHAHDGPIGGIAFVPGQPLLITSGTDNALKEWFFESPTLPPRLLKSRSGHALPPHLVRYYGEDGRNILSASRDRSLRCLSVVRDSRSFELSQGSVESKANKLALDATSFKRAPIASLSYSTTRSRDWDDVLTAHANDRFAHTWTVRDKHMNKAPLSAAPSKKHAAVATAACVSACGNFGLLGTSHGDVHIYNMQSHIFRRSFLTGTTDAVVDIVTDAVNQVCLVGTQDGTLHYFDFHTAQRLATQHLAAGCTGLCLHRDSNLVAAMTDDLALLVIDIDTRRIARRFTGFRGRILDACFSPDGRWIVSCSTDGVVRTFDIATAQLIDAFRPPSMATSVTFSPTGDFLATAHVDSVGVHLWVNRALFAPVALRALGMGDVSQEREAAMPTLQGTALDTDEMDMVLDVGEPAFQRTYTSPPQLHDGARPLITLSTMPRARWITLLHLDTIKRRNKPQEALKKPEKVPFFLEAALPDTHSPSYAAPASPHNHADLLFASNMERRLRAAVDAGDVAPLFTYLHTLPAPQLDVEIRSLESTAQQTLFLQALALRLHAKQDYEAVQAMLAVFLDAHGEALQANGVDPDSASPDQGAALALALRQGAGLCAHWNTVWEH</sequence>
<dbReference type="Pfam" id="PF25168">
    <property type="entry name" value="Beta-prop_WDR36-Utp21_2nd"/>
    <property type="match status" value="1"/>
</dbReference>
<dbReference type="OrthoDB" id="10250769at2759"/>
<dbReference type="EMBL" id="KZ454988">
    <property type="protein sequence ID" value="PKI85082.1"/>
    <property type="molecule type" value="Genomic_DNA"/>
</dbReference>
<feature type="domain" description="WDR36/Utp21 N-terminal" evidence="4">
    <location>
        <begin position="61"/>
        <end position="352"/>
    </location>
</feature>
<feature type="repeat" description="WD" evidence="1">
    <location>
        <begin position="318"/>
        <end position="349"/>
    </location>
</feature>
<accession>A0A2N1JEW2</accession>
<dbReference type="InterPro" id="IPR007319">
    <property type="entry name" value="WDR36/Utp21_C"/>
</dbReference>
<dbReference type="GO" id="GO:0006364">
    <property type="term" value="P:rRNA processing"/>
    <property type="evidence" value="ECO:0007669"/>
    <property type="project" value="InterPro"/>
</dbReference>
<dbReference type="SUPFAM" id="SSF50998">
    <property type="entry name" value="Quinoprotein alcohol dehydrogenase-like"/>
    <property type="match status" value="2"/>
</dbReference>
<evidence type="ECO:0000313" key="5">
    <source>
        <dbReference type="EMBL" id="PKI85082.1"/>
    </source>
</evidence>
<organism evidence="5 6">
    <name type="scientific">Malassezia vespertilionis</name>
    <dbReference type="NCBI Taxonomy" id="2020962"/>
    <lineage>
        <taxon>Eukaryota</taxon>
        <taxon>Fungi</taxon>
        <taxon>Dikarya</taxon>
        <taxon>Basidiomycota</taxon>
        <taxon>Ustilaginomycotina</taxon>
        <taxon>Malasseziomycetes</taxon>
        <taxon>Malasseziales</taxon>
        <taxon>Malasseziaceae</taxon>
        <taxon>Malassezia</taxon>
    </lineage>
</organism>
<dbReference type="Pfam" id="PF25171">
    <property type="entry name" value="Beta-prop_WDR36-Utp21_1st"/>
    <property type="match status" value="1"/>
</dbReference>
<dbReference type="InterPro" id="IPR059157">
    <property type="entry name" value="WDR36-Utp21_N"/>
</dbReference>
<dbReference type="InterPro" id="IPR001680">
    <property type="entry name" value="WD40_rpt"/>
</dbReference>
<reference evidence="5 6" key="1">
    <citation type="submission" date="2017-10" db="EMBL/GenBank/DDBJ databases">
        <title>A novel species of cold-tolerant Malassezia isolated from bats.</title>
        <authorList>
            <person name="Lorch J.M."/>
            <person name="Palmer J.M."/>
            <person name="Vanderwolf K.J."/>
            <person name="Schmidt K.Z."/>
            <person name="Verant M.L."/>
            <person name="Weller T.J."/>
            <person name="Blehert D.S."/>
        </authorList>
    </citation>
    <scope>NUCLEOTIDE SEQUENCE [LARGE SCALE GENOMIC DNA]</scope>
    <source>
        <strain evidence="5 6">NWHC:44797-103</strain>
    </source>
</reference>
<gene>
    <name evidence="5" type="ORF">MVES_001224</name>
</gene>
<dbReference type="PANTHER" id="PTHR22840:SF12">
    <property type="entry name" value="WD REPEAT-CONTAINING PROTEIN 36"/>
    <property type="match status" value="1"/>
</dbReference>
<feature type="region of interest" description="Disordered" evidence="2">
    <location>
        <begin position="1"/>
        <end position="21"/>
    </location>
</feature>
<dbReference type="Proteomes" id="UP000232875">
    <property type="component" value="Unassembled WGS sequence"/>
</dbReference>
<dbReference type="PANTHER" id="PTHR22840">
    <property type="entry name" value="WD REPEAT-CONTAINING PROTEIN 36"/>
    <property type="match status" value="1"/>
</dbReference>
<evidence type="ECO:0000256" key="2">
    <source>
        <dbReference type="SAM" id="MobiDB-lite"/>
    </source>
</evidence>
<evidence type="ECO:0000259" key="4">
    <source>
        <dbReference type="Pfam" id="PF25171"/>
    </source>
</evidence>
<dbReference type="Pfam" id="PF04192">
    <property type="entry name" value="Utp21"/>
    <property type="match status" value="1"/>
</dbReference>
<dbReference type="PROSITE" id="PS50082">
    <property type="entry name" value="WD_REPEATS_2"/>
    <property type="match status" value="2"/>
</dbReference>
<proteinExistence type="predicted"/>
<dbReference type="SMART" id="SM00320">
    <property type="entry name" value="WD40"/>
    <property type="match status" value="8"/>
</dbReference>
<feature type="domain" description="WDR36/Utp21 C-terminal" evidence="3">
    <location>
        <begin position="744"/>
        <end position="893"/>
    </location>
</feature>
<dbReference type="STRING" id="2020962.A0A2N1JEW2"/>
<dbReference type="InterPro" id="IPR011047">
    <property type="entry name" value="Quinoprotein_ADH-like_sf"/>
</dbReference>
<dbReference type="AlphaFoldDB" id="A0A2N1JEW2"/>
<evidence type="ECO:0000256" key="1">
    <source>
        <dbReference type="PROSITE-ProRule" id="PRU00221"/>
    </source>
</evidence>
<dbReference type="GO" id="GO:0032040">
    <property type="term" value="C:small-subunit processome"/>
    <property type="evidence" value="ECO:0007669"/>
    <property type="project" value="InterPro"/>
</dbReference>
<keyword evidence="1" id="KW-0853">WD repeat</keyword>